<organism evidence="2 3">
    <name type="scientific">Betta splendens</name>
    <name type="common">Siamese fighting fish</name>
    <dbReference type="NCBI Taxonomy" id="158456"/>
    <lineage>
        <taxon>Eukaryota</taxon>
        <taxon>Metazoa</taxon>
        <taxon>Chordata</taxon>
        <taxon>Craniata</taxon>
        <taxon>Vertebrata</taxon>
        <taxon>Euteleostomi</taxon>
        <taxon>Actinopterygii</taxon>
        <taxon>Neopterygii</taxon>
        <taxon>Teleostei</taxon>
        <taxon>Neoteleostei</taxon>
        <taxon>Acanthomorphata</taxon>
        <taxon>Anabantaria</taxon>
        <taxon>Anabantiformes</taxon>
        <taxon>Anabantoidei</taxon>
        <taxon>Osphronemidae</taxon>
        <taxon>Betta</taxon>
    </lineage>
</organism>
<dbReference type="Proteomes" id="UP000515150">
    <property type="component" value="Chromosome 1"/>
</dbReference>
<feature type="region of interest" description="Disordered" evidence="1">
    <location>
        <begin position="9"/>
        <end position="43"/>
    </location>
</feature>
<proteinExistence type="predicted"/>
<dbReference type="GeneID" id="129604550"/>
<accession>A0A9W2Y010</accession>
<feature type="compositionally biased region" description="Polar residues" evidence="1">
    <location>
        <begin position="13"/>
        <end position="28"/>
    </location>
</feature>
<keyword evidence="2" id="KW-1185">Reference proteome</keyword>
<sequence length="191" mass="20632">MDFAVYHFRSKSIHNPNRQPTKGTSNLTLPRLSPPPHESLSSSVPAECQLSGAAGSWAVRTARIRGGLRVMSRSGQDLLEIILEGSLRGALAPVQLPGRSCSAAVTAGLHLFATQQSPPETAGKHADALRILMGLQEPVETNKTSNELLVNAVHHVPQRPVMATGRVDDGEPAARLHVKHIYRLIVLSVFY</sequence>
<reference evidence="3" key="1">
    <citation type="submission" date="2025-08" db="UniProtKB">
        <authorList>
            <consortium name="RefSeq"/>
        </authorList>
    </citation>
    <scope>IDENTIFICATION</scope>
</reference>
<dbReference type="RefSeq" id="XP_055367297.1">
    <property type="nucleotide sequence ID" value="XM_055511322.1"/>
</dbReference>
<gene>
    <name evidence="3" type="primary">LOC129604550</name>
</gene>
<dbReference type="AlphaFoldDB" id="A0A9W2Y010"/>
<name>A0A9W2Y010_BETSP</name>
<evidence type="ECO:0000313" key="3">
    <source>
        <dbReference type="RefSeq" id="XP_055367297.1"/>
    </source>
</evidence>
<protein>
    <submittedName>
        <fullName evidence="3">Uncharacterized protein LOC129604550 isoform X2</fullName>
    </submittedName>
</protein>
<evidence type="ECO:0000313" key="2">
    <source>
        <dbReference type="Proteomes" id="UP000515150"/>
    </source>
</evidence>
<evidence type="ECO:0000256" key="1">
    <source>
        <dbReference type="SAM" id="MobiDB-lite"/>
    </source>
</evidence>